<feature type="domain" description="Tetrapyrrole methylase" evidence="8">
    <location>
        <begin position="11"/>
        <end position="217"/>
    </location>
</feature>
<dbReference type="InterPro" id="IPR014776">
    <property type="entry name" value="4pyrrole_Mease_sub2"/>
</dbReference>
<dbReference type="PROSITE" id="PS00840">
    <property type="entry name" value="SUMT_2"/>
    <property type="match status" value="1"/>
</dbReference>
<evidence type="ECO:0000259" key="8">
    <source>
        <dbReference type="Pfam" id="PF00590"/>
    </source>
</evidence>
<dbReference type="KEGG" id="hhk:HH1059_09340"/>
<dbReference type="Pfam" id="PF00590">
    <property type="entry name" value="TP_methylase"/>
    <property type="match status" value="1"/>
</dbReference>
<dbReference type="InterPro" id="IPR050161">
    <property type="entry name" value="Siro_Cobalamin_biosynth"/>
</dbReference>
<dbReference type="PROSITE" id="PS00839">
    <property type="entry name" value="SUMT_1"/>
    <property type="match status" value="1"/>
</dbReference>
<sequence length="267" mass="27987">MSELQPPTGGVWFVGAGPGAADLITVRGRDCVAAADAILYAGSLVSPDLLSWAQPGCELADSKGMDLEQLRAWLLERATQGLTVVRLQPGDPSLYGALPEIAQPLDEAGVPVHIVPGVTSAMAAAAAAGECLTLPESTQTVIFTRVEGMTAVPSSERLSELAKHGSTLCIYLSATLLDKLSAEMLAAGRAESDPIVVVHKASWPGAESILRTDIANLAEDCYKAGITTQAMIIAGPTIGARTRSDKAESRLYDQNFSHGFRQARDSS</sequence>
<dbReference type="InterPro" id="IPR000878">
    <property type="entry name" value="4pyrrol_Mease"/>
</dbReference>
<dbReference type="SUPFAM" id="SSF53790">
    <property type="entry name" value="Tetrapyrrole methylase"/>
    <property type="match status" value="1"/>
</dbReference>
<accession>A0A110B5J0</accession>
<comment type="similarity">
    <text evidence="2 7">Belongs to the precorrin methyltransferase family.</text>
</comment>
<evidence type="ECO:0000256" key="5">
    <source>
        <dbReference type="ARBA" id="ARBA00022679"/>
    </source>
</evidence>
<dbReference type="CDD" id="cd11641">
    <property type="entry name" value="Precorrin-4_C11-MT"/>
    <property type="match status" value="1"/>
</dbReference>
<dbReference type="PANTHER" id="PTHR45790">
    <property type="entry name" value="SIROHEME SYNTHASE-RELATED"/>
    <property type="match status" value="1"/>
</dbReference>
<gene>
    <name evidence="9" type="ORF">HH1059_09340</name>
</gene>
<evidence type="ECO:0000256" key="3">
    <source>
        <dbReference type="ARBA" id="ARBA00022573"/>
    </source>
</evidence>
<keyword evidence="6" id="KW-0949">S-adenosyl-L-methionine</keyword>
<dbReference type="PANTHER" id="PTHR45790:SF4">
    <property type="entry name" value="COBALT-PRECORRIN-4 C(11)-METHYLTRANSFERASE"/>
    <property type="match status" value="1"/>
</dbReference>
<keyword evidence="10" id="KW-1185">Reference proteome</keyword>
<evidence type="ECO:0000313" key="10">
    <source>
        <dbReference type="Proteomes" id="UP000218890"/>
    </source>
</evidence>
<dbReference type="OrthoDB" id="9815856at2"/>
<dbReference type="Gene3D" id="3.30.950.10">
    <property type="entry name" value="Methyltransferase, Cobalt-precorrin-4 Transmethylase, Domain 2"/>
    <property type="match status" value="1"/>
</dbReference>
<dbReference type="NCBIfam" id="TIGR01465">
    <property type="entry name" value="cobM_cbiF"/>
    <property type="match status" value="1"/>
</dbReference>
<organism evidence="9 10">
    <name type="scientific">Halorhodospira halochloris</name>
    <name type="common">Ectothiorhodospira halochloris</name>
    <dbReference type="NCBI Taxonomy" id="1052"/>
    <lineage>
        <taxon>Bacteria</taxon>
        <taxon>Pseudomonadati</taxon>
        <taxon>Pseudomonadota</taxon>
        <taxon>Gammaproteobacteria</taxon>
        <taxon>Chromatiales</taxon>
        <taxon>Ectothiorhodospiraceae</taxon>
        <taxon>Halorhodospira</taxon>
    </lineage>
</organism>
<reference evidence="9" key="1">
    <citation type="submission" date="2016-02" db="EMBL/GenBank/DDBJ databases">
        <title>Halorhodospira halochloris DSM-1059 complete genome, version 2.</title>
        <authorList>
            <person name="Tsukatani Y."/>
        </authorList>
    </citation>
    <scope>NUCLEOTIDE SEQUENCE</scope>
    <source>
        <strain evidence="9">DSM 1059</strain>
    </source>
</reference>
<keyword evidence="3" id="KW-0169">Cobalamin biosynthesis</keyword>
<dbReference type="UniPathway" id="UPA00148"/>
<evidence type="ECO:0000256" key="7">
    <source>
        <dbReference type="RuleBase" id="RU003960"/>
    </source>
</evidence>
<keyword evidence="5 7" id="KW-0808">Transferase</keyword>
<dbReference type="Proteomes" id="UP000218890">
    <property type="component" value="Chromosome"/>
</dbReference>
<dbReference type="GO" id="GO:0046026">
    <property type="term" value="F:precorrin-4 C11-methyltransferase activity"/>
    <property type="evidence" value="ECO:0007669"/>
    <property type="project" value="InterPro"/>
</dbReference>
<dbReference type="RefSeq" id="WP_096408840.1">
    <property type="nucleotide sequence ID" value="NZ_AP017372.2"/>
</dbReference>
<protein>
    <submittedName>
        <fullName evidence="9">Cobalt-precorrin-4 C11-methyltransferase</fullName>
    </submittedName>
</protein>
<dbReference type="AlphaFoldDB" id="A0A110B5J0"/>
<evidence type="ECO:0000256" key="2">
    <source>
        <dbReference type="ARBA" id="ARBA00005879"/>
    </source>
</evidence>
<dbReference type="InterPro" id="IPR035996">
    <property type="entry name" value="4pyrrol_Methylase_sf"/>
</dbReference>
<evidence type="ECO:0000256" key="1">
    <source>
        <dbReference type="ARBA" id="ARBA00004953"/>
    </source>
</evidence>
<evidence type="ECO:0000313" key="9">
    <source>
        <dbReference type="EMBL" id="BAU57627.1"/>
    </source>
</evidence>
<evidence type="ECO:0000256" key="4">
    <source>
        <dbReference type="ARBA" id="ARBA00022603"/>
    </source>
</evidence>
<comment type="pathway">
    <text evidence="1">Cofactor biosynthesis; adenosylcobalamin biosynthesis.</text>
</comment>
<evidence type="ECO:0000256" key="6">
    <source>
        <dbReference type="ARBA" id="ARBA00022691"/>
    </source>
</evidence>
<dbReference type="GO" id="GO:0032259">
    <property type="term" value="P:methylation"/>
    <property type="evidence" value="ECO:0007669"/>
    <property type="project" value="UniProtKB-KW"/>
</dbReference>
<dbReference type="InterPro" id="IPR006362">
    <property type="entry name" value="Cbl_synth_CobM/CibF"/>
</dbReference>
<keyword evidence="4 7" id="KW-0489">Methyltransferase</keyword>
<dbReference type="InterPro" id="IPR003043">
    <property type="entry name" value="Uropor_MeTrfase_CS"/>
</dbReference>
<dbReference type="GO" id="GO:0009236">
    <property type="term" value="P:cobalamin biosynthetic process"/>
    <property type="evidence" value="ECO:0007669"/>
    <property type="project" value="UniProtKB-UniPathway"/>
</dbReference>
<dbReference type="InterPro" id="IPR014777">
    <property type="entry name" value="4pyrrole_Mease_sub1"/>
</dbReference>
<dbReference type="Gene3D" id="3.40.1010.10">
    <property type="entry name" value="Cobalt-precorrin-4 Transmethylase, Domain 1"/>
    <property type="match status" value="1"/>
</dbReference>
<dbReference type="EMBL" id="AP017372">
    <property type="protein sequence ID" value="BAU57627.1"/>
    <property type="molecule type" value="Genomic_DNA"/>
</dbReference>
<name>A0A110B5J0_HALHR</name>
<proteinExistence type="inferred from homology"/>